<sequence>MNTSFPYNPHYDDPYFSPGAGFAEATHVFIRGSGLDLNIPRGITIGETGFGTGLNLWALLTHLPDCSRQSGAFPGRPQGPADALDQPAEAHSRPAGVQSSPAGSRDPAENENPMAGSQNPAEAQGQPAEAHSRPADLQNPAEERDVVDRLRGQPRERKNPAEESPELWYWSVDAYPLEWDQLQEWLQPYWDSGELSALNPGDVRSWYQALGLGLGRLGWHLSSWDFRGWRVRLALWQGDVEGMLSALGHSGVSFHGWFLDGHSPEKNPQMWSSEVLQDVGALTLPGGFAVTYSAAGVVKAGLRRAGFQVVRRPGFGVKRHMVVARKPASGPEGVFEG</sequence>
<dbReference type="EMBL" id="JNUP01000072">
    <property type="protein sequence ID" value="KGE70799.1"/>
    <property type="molecule type" value="Genomic_DNA"/>
</dbReference>
<gene>
    <name evidence="3" type="ORF">DC28_15020</name>
</gene>
<dbReference type="Pfam" id="PF05430">
    <property type="entry name" value="Methyltransf_30"/>
    <property type="match status" value="1"/>
</dbReference>
<evidence type="ECO:0000259" key="2">
    <source>
        <dbReference type="Pfam" id="PF05430"/>
    </source>
</evidence>
<name>A0A098QSZ4_9SPIO</name>
<dbReference type="GO" id="GO:0016645">
    <property type="term" value="F:oxidoreductase activity, acting on the CH-NH group of donors"/>
    <property type="evidence" value="ECO:0007669"/>
    <property type="project" value="InterPro"/>
</dbReference>
<dbReference type="InterPro" id="IPR029063">
    <property type="entry name" value="SAM-dependent_MTases_sf"/>
</dbReference>
<accession>A0A098QSZ4</accession>
<comment type="caution">
    <text evidence="3">The sequence shown here is derived from an EMBL/GenBank/DDBJ whole genome shotgun (WGS) entry which is preliminary data.</text>
</comment>
<dbReference type="PANTHER" id="PTHR39963">
    <property type="entry name" value="SLL0983 PROTEIN"/>
    <property type="match status" value="1"/>
</dbReference>
<dbReference type="STRING" id="1480694.DC28_15020"/>
<evidence type="ECO:0000313" key="3">
    <source>
        <dbReference type="EMBL" id="KGE70799.1"/>
    </source>
</evidence>
<feature type="domain" description="MnmC-like methyltransferase" evidence="2">
    <location>
        <begin position="225"/>
        <end position="326"/>
    </location>
</feature>
<proteinExistence type="predicted"/>
<dbReference type="InterPro" id="IPR008471">
    <property type="entry name" value="MnmC-like_methylTransf"/>
</dbReference>
<dbReference type="Proteomes" id="UP000029692">
    <property type="component" value="Unassembled WGS sequence"/>
</dbReference>
<evidence type="ECO:0000313" key="4">
    <source>
        <dbReference type="Proteomes" id="UP000029692"/>
    </source>
</evidence>
<dbReference type="eggNOG" id="COG4121">
    <property type="taxonomic scope" value="Bacteria"/>
</dbReference>
<dbReference type="RefSeq" id="WP_052078955.1">
    <property type="nucleotide sequence ID" value="NZ_JNUP01000072.1"/>
</dbReference>
<dbReference type="PANTHER" id="PTHR39963:SF1">
    <property type="entry name" value="MNMC-LIKE METHYLTRANSFERASE DOMAIN-CONTAINING PROTEIN"/>
    <property type="match status" value="1"/>
</dbReference>
<dbReference type="AlphaFoldDB" id="A0A098QSZ4"/>
<dbReference type="Gene3D" id="3.40.50.150">
    <property type="entry name" value="Vaccinia Virus protein VP39"/>
    <property type="match status" value="1"/>
</dbReference>
<feature type="compositionally biased region" description="Basic and acidic residues" evidence="1">
    <location>
        <begin position="141"/>
        <end position="161"/>
    </location>
</feature>
<feature type="region of interest" description="Disordered" evidence="1">
    <location>
        <begin position="70"/>
        <end position="163"/>
    </location>
</feature>
<protein>
    <recommendedName>
        <fullName evidence="2">MnmC-like methyltransferase domain-containing protein</fullName>
    </recommendedName>
</protein>
<reference evidence="3 4" key="1">
    <citation type="submission" date="2014-05" db="EMBL/GenBank/DDBJ databases">
        <title>De novo Genome Sequence of Spirocheata sp.</title>
        <authorList>
            <person name="Shivani Y."/>
            <person name="Subhash Y."/>
            <person name="Tushar L."/>
            <person name="Sasikala C."/>
            <person name="Ramana C.V."/>
        </authorList>
    </citation>
    <scope>NUCLEOTIDE SEQUENCE [LARGE SCALE GENOMIC DNA]</scope>
    <source>
        <strain evidence="3 4">JC230</strain>
    </source>
</reference>
<evidence type="ECO:0000256" key="1">
    <source>
        <dbReference type="SAM" id="MobiDB-lite"/>
    </source>
</evidence>
<organism evidence="3 4">
    <name type="scientific">Spirochaeta lutea</name>
    <dbReference type="NCBI Taxonomy" id="1480694"/>
    <lineage>
        <taxon>Bacteria</taxon>
        <taxon>Pseudomonadati</taxon>
        <taxon>Spirochaetota</taxon>
        <taxon>Spirochaetia</taxon>
        <taxon>Spirochaetales</taxon>
        <taxon>Spirochaetaceae</taxon>
        <taxon>Spirochaeta</taxon>
    </lineage>
</organism>
<keyword evidence="4" id="KW-1185">Reference proteome</keyword>